<gene>
    <name evidence="2" type="ORF">S06H3_23414</name>
</gene>
<dbReference type="SUPFAM" id="SSF53756">
    <property type="entry name" value="UDP-Glycosyltransferase/glycogen phosphorylase"/>
    <property type="match status" value="1"/>
</dbReference>
<comment type="caution">
    <text evidence="2">The sequence shown here is derived from an EMBL/GenBank/DDBJ whole genome shotgun (WGS) entry which is preliminary data.</text>
</comment>
<name>X1LXH3_9ZZZZ</name>
<dbReference type="Pfam" id="PF00534">
    <property type="entry name" value="Glycos_transf_1"/>
    <property type="match status" value="1"/>
</dbReference>
<evidence type="ECO:0000313" key="2">
    <source>
        <dbReference type="EMBL" id="GAI07130.1"/>
    </source>
</evidence>
<dbReference type="EMBL" id="BARV01012719">
    <property type="protein sequence ID" value="GAI07130.1"/>
    <property type="molecule type" value="Genomic_DNA"/>
</dbReference>
<dbReference type="AlphaFoldDB" id="X1LXH3"/>
<proteinExistence type="predicted"/>
<dbReference type="Gene3D" id="3.40.50.2000">
    <property type="entry name" value="Glycogen Phosphorylase B"/>
    <property type="match status" value="1"/>
</dbReference>
<sequence>PNIKWLESIIPQEQLEEEFKAADIFVLPSHHTPWGLILEAMSYELPVITTDVYANPELVNDGVDGFLIKKSDKVPYPYQSSVPPDDLARHRFKEAIRRVDPRVVQDLVQKISILMENPELRRRMGRAARWEVEEGEHSVKKRNEKLKRIFDEATS</sequence>
<dbReference type="PANTHER" id="PTHR12526">
    <property type="entry name" value="GLYCOSYLTRANSFERASE"/>
    <property type="match status" value="1"/>
</dbReference>
<dbReference type="GO" id="GO:0016757">
    <property type="term" value="F:glycosyltransferase activity"/>
    <property type="evidence" value="ECO:0007669"/>
    <property type="project" value="InterPro"/>
</dbReference>
<feature type="domain" description="Glycosyl transferase family 1" evidence="1">
    <location>
        <begin position="10"/>
        <end position="72"/>
    </location>
</feature>
<evidence type="ECO:0000259" key="1">
    <source>
        <dbReference type="Pfam" id="PF00534"/>
    </source>
</evidence>
<organism evidence="2">
    <name type="scientific">marine sediment metagenome</name>
    <dbReference type="NCBI Taxonomy" id="412755"/>
    <lineage>
        <taxon>unclassified sequences</taxon>
        <taxon>metagenomes</taxon>
        <taxon>ecological metagenomes</taxon>
    </lineage>
</organism>
<feature type="non-terminal residue" evidence="2">
    <location>
        <position position="1"/>
    </location>
</feature>
<protein>
    <recommendedName>
        <fullName evidence="1">Glycosyl transferase family 1 domain-containing protein</fullName>
    </recommendedName>
</protein>
<dbReference type="InterPro" id="IPR001296">
    <property type="entry name" value="Glyco_trans_1"/>
</dbReference>
<reference evidence="2" key="1">
    <citation type="journal article" date="2014" name="Front. Microbiol.">
        <title>High frequency of phylogenetically diverse reductive dehalogenase-homologous genes in deep subseafloor sedimentary metagenomes.</title>
        <authorList>
            <person name="Kawai M."/>
            <person name="Futagami T."/>
            <person name="Toyoda A."/>
            <person name="Takaki Y."/>
            <person name="Nishi S."/>
            <person name="Hori S."/>
            <person name="Arai W."/>
            <person name="Tsubouchi T."/>
            <person name="Morono Y."/>
            <person name="Uchiyama I."/>
            <person name="Ito T."/>
            <person name="Fujiyama A."/>
            <person name="Inagaki F."/>
            <person name="Takami H."/>
        </authorList>
    </citation>
    <scope>NUCLEOTIDE SEQUENCE</scope>
    <source>
        <strain evidence="2">Expedition CK06-06</strain>
    </source>
</reference>
<accession>X1LXH3</accession>